<evidence type="ECO:0000256" key="2">
    <source>
        <dbReference type="ARBA" id="ARBA00007639"/>
    </source>
</evidence>
<dbReference type="EMBL" id="CP041616">
    <property type="protein sequence ID" value="QDO88157.1"/>
    <property type="molecule type" value="Genomic_DNA"/>
</dbReference>
<evidence type="ECO:0000313" key="7">
    <source>
        <dbReference type="Proteomes" id="UP000315395"/>
    </source>
</evidence>
<sequence>MSARRLALAAALTAGLLLTACGSEEPDVTIGLITKQEANPYWVTMREVAEATARDENVELLTAAGTSDVDVDSQIAALQEMTAQGATGILIAPTDSQALVPAIEEARQAGVTVIAVDTPTDPESAVDAVFASDNHEAGELIGQYAAAKVVELGLTPRIALLDLAPGIASGEQRRAGFLAGFGLEEDDPQIVGSIDTEGDQAKGEAAMAELLAQDPGINVVYAVNEPAALGAVTALDEAGVGPDEVVLVTVDGGCEAIKNAVRPGDIDATAQQFPENMAREGVTALAKHARGGAAPSGFLNTGVVLITGNPAPGIESRDVAFGVRNCWGD</sequence>
<keyword evidence="7" id="KW-1185">Reference proteome</keyword>
<dbReference type="Pfam" id="PF13407">
    <property type="entry name" value="Peripla_BP_4"/>
    <property type="match status" value="1"/>
</dbReference>
<dbReference type="PANTHER" id="PTHR46847">
    <property type="entry name" value="D-ALLOSE-BINDING PERIPLASMIC PROTEIN-RELATED"/>
    <property type="match status" value="1"/>
</dbReference>
<dbReference type="InterPro" id="IPR025997">
    <property type="entry name" value="SBP_2_dom"/>
</dbReference>
<feature type="signal peptide" evidence="4">
    <location>
        <begin position="1"/>
        <end position="22"/>
    </location>
</feature>
<evidence type="ECO:0000256" key="3">
    <source>
        <dbReference type="ARBA" id="ARBA00022729"/>
    </source>
</evidence>
<evidence type="ECO:0000256" key="4">
    <source>
        <dbReference type="SAM" id="SignalP"/>
    </source>
</evidence>
<dbReference type="Gene3D" id="3.40.50.2300">
    <property type="match status" value="2"/>
</dbReference>
<accession>A0A516G9F1</accession>
<feature type="chain" id="PRO_5021810446" evidence="4">
    <location>
        <begin position="23"/>
        <end position="329"/>
    </location>
</feature>
<proteinExistence type="inferred from homology"/>
<name>A0A516G9F1_9MICO</name>
<organism evidence="6 7">
    <name type="scientific">Ornithinimicrobium ciconiae</name>
    <dbReference type="NCBI Taxonomy" id="2594265"/>
    <lineage>
        <taxon>Bacteria</taxon>
        <taxon>Bacillati</taxon>
        <taxon>Actinomycetota</taxon>
        <taxon>Actinomycetes</taxon>
        <taxon>Micrococcales</taxon>
        <taxon>Ornithinimicrobiaceae</taxon>
        <taxon>Ornithinimicrobium</taxon>
    </lineage>
</organism>
<gene>
    <name evidence="6" type="ORF">FNH13_07210</name>
</gene>
<dbReference type="PANTHER" id="PTHR46847:SF1">
    <property type="entry name" value="D-ALLOSE-BINDING PERIPLASMIC PROTEIN-RELATED"/>
    <property type="match status" value="1"/>
</dbReference>
<dbReference type="OrthoDB" id="4827464at2"/>
<dbReference type="RefSeq" id="WP_143782832.1">
    <property type="nucleotide sequence ID" value="NZ_CP041616.1"/>
</dbReference>
<dbReference type="AlphaFoldDB" id="A0A516G9F1"/>
<comment type="similarity">
    <text evidence="2">Belongs to the bacterial solute-binding protein 2 family.</text>
</comment>
<evidence type="ECO:0000313" key="6">
    <source>
        <dbReference type="EMBL" id="QDO88157.1"/>
    </source>
</evidence>
<comment type="subcellular location">
    <subcellularLocation>
        <location evidence="1">Cell envelope</location>
    </subcellularLocation>
</comment>
<dbReference type="GO" id="GO:0030246">
    <property type="term" value="F:carbohydrate binding"/>
    <property type="evidence" value="ECO:0007669"/>
    <property type="project" value="UniProtKB-ARBA"/>
</dbReference>
<dbReference type="KEGG" id="orz:FNH13_07210"/>
<protein>
    <submittedName>
        <fullName evidence="6">Sugar ABC transporter substrate-binding protein</fullName>
    </submittedName>
</protein>
<keyword evidence="3 4" id="KW-0732">Signal</keyword>
<dbReference type="PROSITE" id="PS51257">
    <property type="entry name" value="PROKAR_LIPOPROTEIN"/>
    <property type="match status" value="1"/>
</dbReference>
<evidence type="ECO:0000259" key="5">
    <source>
        <dbReference type="Pfam" id="PF13407"/>
    </source>
</evidence>
<reference evidence="6 7" key="1">
    <citation type="submission" date="2019-07" db="EMBL/GenBank/DDBJ databases">
        <title>complete genome sequencing of Ornithinimicrobium sp. H23M54.</title>
        <authorList>
            <person name="Bae J.-W."/>
            <person name="Lee S.-Y."/>
        </authorList>
    </citation>
    <scope>NUCLEOTIDE SEQUENCE [LARGE SCALE GENOMIC DNA]</scope>
    <source>
        <strain evidence="6 7">H23M54</strain>
    </source>
</reference>
<dbReference type="InterPro" id="IPR028082">
    <property type="entry name" value="Peripla_BP_I"/>
</dbReference>
<feature type="domain" description="Periplasmic binding protein" evidence="5">
    <location>
        <begin position="30"/>
        <end position="291"/>
    </location>
</feature>
<dbReference type="SUPFAM" id="SSF53822">
    <property type="entry name" value="Periplasmic binding protein-like I"/>
    <property type="match status" value="1"/>
</dbReference>
<evidence type="ECO:0000256" key="1">
    <source>
        <dbReference type="ARBA" id="ARBA00004196"/>
    </source>
</evidence>
<dbReference type="Proteomes" id="UP000315395">
    <property type="component" value="Chromosome"/>
</dbReference>
<dbReference type="GO" id="GO:0030313">
    <property type="term" value="C:cell envelope"/>
    <property type="evidence" value="ECO:0007669"/>
    <property type="project" value="UniProtKB-SubCell"/>
</dbReference>